<reference evidence="4" key="1">
    <citation type="submission" date="2016-10" db="EMBL/GenBank/DDBJ databases">
        <authorList>
            <person name="Varghese N."/>
            <person name="Submissions S."/>
        </authorList>
    </citation>
    <scope>NUCLEOTIDE SEQUENCE [LARGE SCALE GENOMIC DNA]</scope>
    <source>
        <strain evidence="4">CGMCC 4.3506</strain>
    </source>
</reference>
<evidence type="ECO:0000256" key="1">
    <source>
        <dbReference type="SAM" id="Phobius"/>
    </source>
</evidence>
<dbReference type="EMBL" id="FNCC01000001">
    <property type="protein sequence ID" value="SDF34890.1"/>
    <property type="molecule type" value="Genomic_DNA"/>
</dbReference>
<dbReference type="Gene3D" id="2.60.120.1060">
    <property type="entry name" value="NPCBM/NEW2 domain"/>
    <property type="match status" value="1"/>
</dbReference>
<feature type="transmembrane region" description="Helical" evidence="1">
    <location>
        <begin position="26"/>
        <end position="45"/>
    </location>
</feature>
<dbReference type="SUPFAM" id="SSF49785">
    <property type="entry name" value="Galactose-binding domain-like"/>
    <property type="match status" value="1"/>
</dbReference>
<keyword evidence="4" id="KW-1185">Reference proteome</keyword>
<keyword evidence="1" id="KW-0472">Membrane</keyword>
<organism evidence="3 4">
    <name type="scientific">Lentzea fradiae</name>
    <dbReference type="NCBI Taxonomy" id="200378"/>
    <lineage>
        <taxon>Bacteria</taxon>
        <taxon>Bacillati</taxon>
        <taxon>Actinomycetota</taxon>
        <taxon>Actinomycetes</taxon>
        <taxon>Pseudonocardiales</taxon>
        <taxon>Pseudonocardiaceae</taxon>
        <taxon>Lentzea</taxon>
    </lineage>
</organism>
<dbReference type="Pfam" id="PF08305">
    <property type="entry name" value="NPCBM"/>
    <property type="match status" value="1"/>
</dbReference>
<proteinExistence type="predicted"/>
<sequence length="225" mass="23442">MGNVTRTKPVTSSRRGGSGGNRPVKWIFAVLGTGAVAAGVFVGVVKYKDAAVGSPALETSVPTSTVQPAAVTTGPLRSGEGWYDLSLHEPLEIGQGQELVASIVIGVGGQPFENSIRGYLVSSMAQQTNASTWTTDSRCTRLSVWVGKDAASSLTGGTGEFVVEADGEVITSREATSGDAPQHLEVDVSTVDRLRLVDVRGSHDADNAWGTPRVYCTAPPGKLRS</sequence>
<protein>
    <submittedName>
        <fullName evidence="3">NPCBM/NEW2 domain-containing protein</fullName>
    </submittedName>
</protein>
<evidence type="ECO:0000313" key="3">
    <source>
        <dbReference type="EMBL" id="SDF34890.1"/>
    </source>
</evidence>
<accession>A0A1G7KCX8</accession>
<keyword evidence="1" id="KW-0812">Transmembrane</keyword>
<gene>
    <name evidence="3" type="ORF">SAMN05216553_101205</name>
</gene>
<feature type="domain" description="Glycosyl hydrolase family 98 putative carbohydrate-binding module" evidence="2">
    <location>
        <begin position="131"/>
        <end position="207"/>
    </location>
</feature>
<dbReference type="InterPro" id="IPR013222">
    <property type="entry name" value="Glyco_hyd_98_carb-bd"/>
</dbReference>
<dbReference type="InterPro" id="IPR008979">
    <property type="entry name" value="Galactose-bd-like_sf"/>
</dbReference>
<evidence type="ECO:0000259" key="2">
    <source>
        <dbReference type="Pfam" id="PF08305"/>
    </source>
</evidence>
<name>A0A1G7KCX8_9PSEU</name>
<dbReference type="Proteomes" id="UP000199623">
    <property type="component" value="Unassembled WGS sequence"/>
</dbReference>
<evidence type="ECO:0000313" key="4">
    <source>
        <dbReference type="Proteomes" id="UP000199623"/>
    </source>
</evidence>
<dbReference type="InterPro" id="IPR038637">
    <property type="entry name" value="NPCBM_sf"/>
</dbReference>
<dbReference type="AlphaFoldDB" id="A0A1G7KCX8"/>
<keyword evidence="1" id="KW-1133">Transmembrane helix</keyword>